<dbReference type="EMBL" id="JABELV010000081">
    <property type="protein sequence ID" value="KAG7531832.1"/>
    <property type="molecule type" value="Genomic_DNA"/>
</dbReference>
<keyword evidence="4" id="KW-1185">Reference proteome</keyword>
<feature type="region of interest" description="Disordered" evidence="1">
    <location>
        <begin position="330"/>
        <end position="409"/>
    </location>
</feature>
<keyword evidence="2" id="KW-0812">Transmembrane</keyword>
<evidence type="ECO:0000313" key="4">
    <source>
        <dbReference type="Proteomes" id="UP000812966"/>
    </source>
</evidence>
<proteinExistence type="predicted"/>
<dbReference type="AlphaFoldDB" id="A0A8K0JJX8"/>
<comment type="caution">
    <text evidence="3">The sequence shown here is derived from an EMBL/GenBank/DDBJ whole genome shotgun (WGS) entry which is preliminary data.</text>
</comment>
<dbReference type="Proteomes" id="UP000812966">
    <property type="component" value="Unassembled WGS sequence"/>
</dbReference>
<name>A0A8K0JJX8_9TREE</name>
<feature type="compositionally biased region" description="Low complexity" evidence="1">
    <location>
        <begin position="226"/>
        <end position="245"/>
    </location>
</feature>
<feature type="transmembrane region" description="Helical" evidence="2">
    <location>
        <begin position="567"/>
        <end position="585"/>
    </location>
</feature>
<feature type="compositionally biased region" description="Polar residues" evidence="1">
    <location>
        <begin position="330"/>
        <end position="339"/>
    </location>
</feature>
<organism evidence="3 4">
    <name type="scientific">Filobasidium floriforme</name>
    <dbReference type="NCBI Taxonomy" id="5210"/>
    <lineage>
        <taxon>Eukaryota</taxon>
        <taxon>Fungi</taxon>
        <taxon>Dikarya</taxon>
        <taxon>Basidiomycota</taxon>
        <taxon>Agaricomycotina</taxon>
        <taxon>Tremellomycetes</taxon>
        <taxon>Filobasidiales</taxon>
        <taxon>Filobasidiaceae</taxon>
        <taxon>Filobasidium</taxon>
    </lineage>
</organism>
<keyword evidence="2" id="KW-1133">Transmembrane helix</keyword>
<feature type="region of interest" description="Disordered" evidence="1">
    <location>
        <begin position="515"/>
        <end position="545"/>
    </location>
</feature>
<sequence>MSTMEQRERYEALYHATTQYLLLRDFQNAEDAVLTLLNFRPRDVDAYGLEQKLVRCTEPFEERLKRWTRSSEDMIKAYKLYAFVLTSKHTERLEVSGPESGAGAGKENLADVFEGVIATYKKESDFLDRPAATAKSESGSQVIHLHPSILQTILLSLLKLNSTYPIPYSESLSSSQRSDHPLHIARTFVERWLAGLEEETIKTLSFPKKFIGRCKSRTSTDIQSRSSPSEAPSASSSSSSSNDNGNENENDNENDDWVWYAISERLGGMNKAYRSVLRTYVLDILPRFGDWELSREMILAGLFPKAEEQEKLLKKLHTLEIQHKQLQDLSRSATISGPNSSSLSSSMSSSGFGPGDEPGASDLDRGAGPSMSMSTSRSNTTIRPGSGTGFTRTPGVERPASPSAASVLTDRTVRAVDYMKGRQRQGGGEEISASGFGQQETRRDDRRSPRAQVGEDKKETDQERKGSEEKSAGSKRGDEDSVVGSTRSLTQGSARFGHAAFETLRARIVRYLDTPIDQDHDHDGHHGNDGDSRPRARRSLSVSSRRTKDLAGLPLHQRLSRNFTFRLIVRLLSAISIVAFVWGLIRRRRQVRRRRAIAQGGTVGDPIIEGSFVQEVQDAVKVVRDKIVAVFKMGTTISYV</sequence>
<feature type="compositionally biased region" description="Low complexity" evidence="1">
    <location>
        <begin position="370"/>
        <end position="381"/>
    </location>
</feature>
<feature type="region of interest" description="Disordered" evidence="1">
    <location>
        <begin position="421"/>
        <end position="489"/>
    </location>
</feature>
<protein>
    <submittedName>
        <fullName evidence="3">Uncharacterized protein</fullName>
    </submittedName>
</protein>
<reference evidence="3" key="1">
    <citation type="submission" date="2020-04" db="EMBL/GenBank/DDBJ databases">
        <title>Analysis of mating type loci in Filobasidium floriforme.</title>
        <authorList>
            <person name="Nowrousian M."/>
        </authorList>
    </citation>
    <scope>NUCLEOTIDE SEQUENCE</scope>
    <source>
        <strain evidence="3">CBS 6242</strain>
    </source>
</reference>
<feature type="compositionally biased region" description="Low complexity" evidence="1">
    <location>
        <begin position="340"/>
        <end position="350"/>
    </location>
</feature>
<evidence type="ECO:0000256" key="2">
    <source>
        <dbReference type="SAM" id="Phobius"/>
    </source>
</evidence>
<feature type="compositionally biased region" description="Basic and acidic residues" evidence="1">
    <location>
        <begin position="440"/>
        <end position="479"/>
    </location>
</feature>
<feature type="compositionally biased region" description="Basic and acidic residues" evidence="1">
    <location>
        <begin position="517"/>
        <end position="534"/>
    </location>
</feature>
<feature type="region of interest" description="Disordered" evidence="1">
    <location>
        <begin position="217"/>
        <end position="253"/>
    </location>
</feature>
<evidence type="ECO:0000313" key="3">
    <source>
        <dbReference type="EMBL" id="KAG7531832.1"/>
    </source>
</evidence>
<gene>
    <name evidence="3" type="ORF">FFLO_04058</name>
</gene>
<accession>A0A8K0JJX8</accession>
<evidence type="ECO:0000256" key="1">
    <source>
        <dbReference type="SAM" id="MobiDB-lite"/>
    </source>
</evidence>
<keyword evidence="2" id="KW-0472">Membrane</keyword>